<name>A0A1Q8SXX6_9GAMM</name>
<gene>
    <name evidence="4" type="ORF">BTW07_00675</name>
</gene>
<dbReference type="Gene3D" id="3.40.630.30">
    <property type="match status" value="1"/>
</dbReference>
<comment type="caution">
    <text evidence="4">The sequence shown here is derived from an EMBL/GenBank/DDBJ whole genome shotgun (WGS) entry which is preliminary data.</text>
</comment>
<reference evidence="4 5" key="1">
    <citation type="submission" date="2016-12" db="EMBL/GenBank/DDBJ databases">
        <title>Draft genome sequences of strains Salinicola socius SMB35, Salinicola sp. MH3R3-1 and Chromohalobacter sp. SMB17 from the Verkhnekamsk potash mining region of Russia.</title>
        <authorList>
            <person name="Mavrodi D.V."/>
            <person name="Olsson B.E."/>
            <person name="Korsakova E.S."/>
            <person name="Pyankova A."/>
            <person name="Mavrodi O.V."/>
            <person name="Plotnikova E.G."/>
        </authorList>
    </citation>
    <scope>NUCLEOTIDE SEQUENCE [LARGE SCALE GENOMIC DNA]</scope>
    <source>
        <strain evidence="4 5">SMB35</strain>
    </source>
</reference>
<dbReference type="Proteomes" id="UP000186878">
    <property type="component" value="Unassembled WGS sequence"/>
</dbReference>
<dbReference type="GO" id="GO:0016747">
    <property type="term" value="F:acyltransferase activity, transferring groups other than amino-acyl groups"/>
    <property type="evidence" value="ECO:0007669"/>
    <property type="project" value="InterPro"/>
</dbReference>
<dbReference type="AlphaFoldDB" id="A0A1Q8SXX6"/>
<dbReference type="InterPro" id="IPR016181">
    <property type="entry name" value="Acyl_CoA_acyltransferase"/>
</dbReference>
<accession>A0A1Q8SXX6</accession>
<dbReference type="EMBL" id="MSDO01000001">
    <property type="protein sequence ID" value="OLO06242.1"/>
    <property type="molecule type" value="Genomic_DNA"/>
</dbReference>
<keyword evidence="2" id="KW-0012">Acyltransferase</keyword>
<feature type="domain" description="N-acetyltransferase" evidence="3">
    <location>
        <begin position="1"/>
        <end position="136"/>
    </location>
</feature>
<protein>
    <recommendedName>
        <fullName evidence="3">N-acetyltransferase domain-containing protein</fullName>
    </recommendedName>
</protein>
<dbReference type="Pfam" id="PF00583">
    <property type="entry name" value="Acetyltransf_1"/>
    <property type="match status" value="1"/>
</dbReference>
<sequence>MAFERRANDDAWSEALLSAALIDDGYEVWGLWSGGGAELRAAAVLAYLPFDAELQSICVLPEERRHGLARELLGWIMRRAGERGAERLLLELRASNVAARRLYEGAGFGIDGQRRGYYRQDDGSNEDALLMSRALTE</sequence>
<dbReference type="InterPro" id="IPR050680">
    <property type="entry name" value="YpeA/RimI_acetyltransf"/>
</dbReference>
<evidence type="ECO:0000256" key="1">
    <source>
        <dbReference type="ARBA" id="ARBA00022679"/>
    </source>
</evidence>
<dbReference type="CDD" id="cd04301">
    <property type="entry name" value="NAT_SF"/>
    <property type="match status" value="1"/>
</dbReference>
<dbReference type="STRING" id="404433.BTW07_00675"/>
<dbReference type="PANTHER" id="PTHR43420">
    <property type="entry name" value="ACETYLTRANSFERASE"/>
    <property type="match status" value="1"/>
</dbReference>
<organism evidence="4 5">
    <name type="scientific">Salinicola socius</name>
    <dbReference type="NCBI Taxonomy" id="404433"/>
    <lineage>
        <taxon>Bacteria</taxon>
        <taxon>Pseudomonadati</taxon>
        <taxon>Pseudomonadota</taxon>
        <taxon>Gammaproteobacteria</taxon>
        <taxon>Oceanospirillales</taxon>
        <taxon>Halomonadaceae</taxon>
        <taxon>Salinicola</taxon>
    </lineage>
</organism>
<evidence type="ECO:0000313" key="4">
    <source>
        <dbReference type="EMBL" id="OLO06242.1"/>
    </source>
</evidence>
<keyword evidence="5" id="KW-1185">Reference proteome</keyword>
<keyword evidence="1" id="KW-0808">Transferase</keyword>
<dbReference type="PROSITE" id="PS51186">
    <property type="entry name" value="GNAT"/>
    <property type="match status" value="1"/>
</dbReference>
<evidence type="ECO:0000313" key="5">
    <source>
        <dbReference type="Proteomes" id="UP000186878"/>
    </source>
</evidence>
<evidence type="ECO:0000259" key="3">
    <source>
        <dbReference type="PROSITE" id="PS51186"/>
    </source>
</evidence>
<evidence type="ECO:0000256" key="2">
    <source>
        <dbReference type="ARBA" id="ARBA00023315"/>
    </source>
</evidence>
<dbReference type="InterPro" id="IPR000182">
    <property type="entry name" value="GNAT_dom"/>
</dbReference>
<proteinExistence type="predicted"/>
<dbReference type="SUPFAM" id="SSF55729">
    <property type="entry name" value="Acyl-CoA N-acyltransferases (Nat)"/>
    <property type="match status" value="1"/>
</dbReference>
<dbReference type="PANTHER" id="PTHR43420:SF44">
    <property type="entry name" value="ACETYLTRANSFERASE YPEA"/>
    <property type="match status" value="1"/>
</dbReference>